<evidence type="ECO:0000313" key="4">
    <source>
        <dbReference type="EMBL" id="QGU01390.1"/>
    </source>
</evidence>
<dbReference type="AlphaFoldDB" id="A0A6B8VVR1"/>
<dbReference type="Pfam" id="PF25231">
    <property type="entry name" value="DUF7847"/>
    <property type="match status" value="1"/>
</dbReference>
<evidence type="ECO:0000313" key="5">
    <source>
        <dbReference type="Proteomes" id="UP000427071"/>
    </source>
</evidence>
<feature type="transmembrane region" description="Helical" evidence="2">
    <location>
        <begin position="130"/>
        <end position="153"/>
    </location>
</feature>
<keyword evidence="2" id="KW-0472">Membrane</keyword>
<keyword evidence="5" id="KW-1185">Reference proteome</keyword>
<reference evidence="5" key="1">
    <citation type="submission" date="2019-11" db="EMBL/GenBank/DDBJ databases">
        <title>Complete genome sequence of Corynebacterium kalinowskii 1959, a novel Corynebacterium species isolated from soil of a small paddock in Vilsendorf, Germany.</title>
        <authorList>
            <person name="Schaffert L."/>
            <person name="Ruwe M."/>
            <person name="Milse J."/>
            <person name="Hanuschka K."/>
            <person name="Ortseifen V."/>
            <person name="Droste J."/>
            <person name="Brandt D."/>
            <person name="Schlueter L."/>
            <person name="Kutter Y."/>
            <person name="Vinke S."/>
            <person name="Viehoefer P."/>
            <person name="Jacob L."/>
            <person name="Luebke N.-C."/>
            <person name="Schulte-Berndt E."/>
            <person name="Hain C."/>
            <person name="Linder M."/>
            <person name="Schmidt P."/>
            <person name="Wollenschlaeger L."/>
            <person name="Luttermann T."/>
            <person name="Thieme E."/>
            <person name="Hassa J."/>
            <person name="Haak M."/>
            <person name="Wittchen M."/>
            <person name="Mentz A."/>
            <person name="Persicke M."/>
            <person name="Busche T."/>
            <person name="Ruckert C."/>
        </authorList>
    </citation>
    <scope>NUCLEOTIDE SEQUENCE [LARGE SCALE GENOMIC DNA]</scope>
    <source>
        <strain evidence="5">1959</strain>
    </source>
</reference>
<feature type="transmembrane region" description="Helical" evidence="2">
    <location>
        <begin position="310"/>
        <end position="332"/>
    </location>
</feature>
<accession>A0A6B8VVR1</accession>
<dbReference type="InterPro" id="IPR057169">
    <property type="entry name" value="DUF7847"/>
</dbReference>
<gene>
    <name evidence="4" type="ORF">CKALI_02505</name>
</gene>
<sequence length="343" mass="35989">MSVTNPFGASGENPNQNPYGSANPDPQTPENTSGNSPYGQAAQGGTQPGYGQGAYGQPGYGQQNQQGTYGQPGYGQQPQDPYGQQGYAQQGYPQQGYNQYQGAAAQPGSFDAMESFRQGWKIFKEKPAPWVIASLVYGLIGLVLFAIAFIPLITWSVENSKTYDSTYSSTYGTTYSSSEGPPIAALMTFIFVALIMSIVLTLLQSIMIRNAVAAVGGKNPEIGDLFSFRQIGLIFGVALALGVAVQLGSIVWVGGIIIAFLFVFATVAAAVPGTGFVDAFKNSFTVTTSNFVPTLLLMLLVWVASMVGTLALGVGLLVAGPVIILATAHAYLTATNGAVQTRA</sequence>
<keyword evidence="2" id="KW-1133">Transmembrane helix</keyword>
<dbReference type="Proteomes" id="UP000427071">
    <property type="component" value="Chromosome"/>
</dbReference>
<dbReference type="EMBL" id="CP046452">
    <property type="protein sequence ID" value="QGU01390.1"/>
    <property type="molecule type" value="Genomic_DNA"/>
</dbReference>
<feature type="transmembrane region" description="Helical" evidence="2">
    <location>
        <begin position="224"/>
        <end position="244"/>
    </location>
</feature>
<organism evidence="4 5">
    <name type="scientific">Corynebacterium kalinowskii</name>
    <dbReference type="NCBI Taxonomy" id="2675216"/>
    <lineage>
        <taxon>Bacteria</taxon>
        <taxon>Bacillati</taxon>
        <taxon>Actinomycetota</taxon>
        <taxon>Actinomycetes</taxon>
        <taxon>Mycobacteriales</taxon>
        <taxon>Corynebacteriaceae</taxon>
        <taxon>Corynebacterium</taxon>
    </lineage>
</organism>
<feature type="domain" description="DUF7847" evidence="3">
    <location>
        <begin position="114"/>
        <end position="327"/>
    </location>
</feature>
<keyword evidence="2" id="KW-0812">Transmembrane</keyword>
<feature type="compositionally biased region" description="Low complexity" evidence="1">
    <location>
        <begin position="60"/>
        <end position="93"/>
    </location>
</feature>
<proteinExistence type="predicted"/>
<name>A0A6B8VVR1_9CORY</name>
<protein>
    <recommendedName>
        <fullName evidence="3">DUF7847 domain-containing protein</fullName>
    </recommendedName>
</protein>
<feature type="transmembrane region" description="Helical" evidence="2">
    <location>
        <begin position="283"/>
        <end position="304"/>
    </location>
</feature>
<feature type="transmembrane region" description="Helical" evidence="2">
    <location>
        <begin position="250"/>
        <end position="271"/>
    </location>
</feature>
<dbReference type="KEGG" id="ckw:CKALI_02505"/>
<feature type="compositionally biased region" description="Polar residues" evidence="1">
    <location>
        <begin position="1"/>
        <end position="36"/>
    </location>
</feature>
<feature type="compositionally biased region" description="Gly residues" evidence="1">
    <location>
        <begin position="46"/>
        <end position="59"/>
    </location>
</feature>
<feature type="transmembrane region" description="Helical" evidence="2">
    <location>
        <begin position="183"/>
        <end position="203"/>
    </location>
</feature>
<feature type="region of interest" description="Disordered" evidence="1">
    <location>
        <begin position="1"/>
        <end position="93"/>
    </location>
</feature>
<evidence type="ECO:0000256" key="2">
    <source>
        <dbReference type="SAM" id="Phobius"/>
    </source>
</evidence>
<evidence type="ECO:0000259" key="3">
    <source>
        <dbReference type="Pfam" id="PF25231"/>
    </source>
</evidence>
<evidence type="ECO:0000256" key="1">
    <source>
        <dbReference type="SAM" id="MobiDB-lite"/>
    </source>
</evidence>